<reference evidence="11" key="1">
    <citation type="submission" date="2015-01" db="EMBL/GenBank/DDBJ databases">
        <title>The Genome Sequence of Cladophialophora bantiana CBS 173.52.</title>
        <authorList>
            <consortium name="The Broad Institute Genomics Platform"/>
            <person name="Cuomo C."/>
            <person name="de Hoog S."/>
            <person name="Gorbushina A."/>
            <person name="Stielow B."/>
            <person name="Teixiera M."/>
            <person name="Abouelleil A."/>
            <person name="Chapman S.B."/>
            <person name="Priest M."/>
            <person name="Young S.K."/>
            <person name="Wortman J."/>
            <person name="Nusbaum C."/>
            <person name="Birren B."/>
        </authorList>
    </citation>
    <scope>NUCLEOTIDE SEQUENCE [LARGE SCALE GENOMIC DNA]</scope>
    <source>
        <strain evidence="11">CBS 173.52</strain>
    </source>
</reference>
<dbReference type="GO" id="GO:0047596">
    <property type="term" value="F:6-methylsalicylate decarboxylase activity"/>
    <property type="evidence" value="ECO:0007669"/>
    <property type="project" value="UniProtKB-EC"/>
</dbReference>
<dbReference type="InterPro" id="IPR032466">
    <property type="entry name" value="Metal_Hydrolase"/>
</dbReference>
<evidence type="ECO:0000256" key="1">
    <source>
        <dbReference type="ARBA" id="ARBA00005871"/>
    </source>
</evidence>
<dbReference type="AlphaFoldDB" id="A0A0D2ETV2"/>
<sequence>MAPRPEKVDVHSHFLPSFYREACQANGHGTPDGYPILPEWNLEAHMQMANKLNITKCYLSVSSPGVHLVPNDDDLARKICRQCNTVAADAKAHFPERFGFWASLPLPDVDGALDELAHAFDILNADGVAVYSNTHGYYLGHSAYEPVWAELNRRHAIVFVHPTTPCCLEQGSGNEVSCRNASPLPQFPRPIFEFFFDTARAVVNLFYSGTIARYPNINYIIPHAGGCLPPLIERFSSFGRGIPGLPVDESVTPVFVKEKLRKNFYFDMAGTAWPDQLPALLTFIDKKHILYGSDYPFTPAQFVELLANTMEEHMPRVLMTEDERKMAYKGNAERLFRTQRVASKSETSSNTLSEDLLLRET</sequence>
<accession>A0A0D2ETV2</accession>
<evidence type="ECO:0000256" key="9">
    <source>
        <dbReference type="SAM" id="MobiDB-lite"/>
    </source>
</evidence>
<dbReference type="GO" id="GO:0019748">
    <property type="term" value="P:secondary metabolic process"/>
    <property type="evidence" value="ECO:0007669"/>
    <property type="project" value="TreeGrafter"/>
</dbReference>
<dbReference type="GeneID" id="27698854"/>
<dbReference type="Gene3D" id="3.20.20.140">
    <property type="entry name" value="Metal-dependent hydrolases"/>
    <property type="match status" value="1"/>
</dbReference>
<evidence type="ECO:0000256" key="6">
    <source>
        <dbReference type="ARBA" id="ARBA00036832"/>
    </source>
</evidence>
<evidence type="ECO:0000313" key="12">
    <source>
        <dbReference type="Proteomes" id="UP000053789"/>
    </source>
</evidence>
<dbReference type="InterPro" id="IPR032465">
    <property type="entry name" value="ACMSD"/>
</dbReference>
<dbReference type="EC" id="4.1.1.52" evidence="7"/>
<keyword evidence="2" id="KW-0479">Metal-binding</keyword>
<evidence type="ECO:0000313" key="11">
    <source>
        <dbReference type="EMBL" id="KIW93321.1"/>
    </source>
</evidence>
<dbReference type="PANTHER" id="PTHR21240:SF29">
    <property type="entry name" value="AMIDOHYDROLASE-RELATED DOMAIN-CONTAINING PROTEIN"/>
    <property type="match status" value="1"/>
</dbReference>
<feature type="region of interest" description="Disordered" evidence="9">
    <location>
        <begin position="340"/>
        <end position="361"/>
    </location>
</feature>
<evidence type="ECO:0000256" key="3">
    <source>
        <dbReference type="ARBA" id="ARBA00022793"/>
    </source>
</evidence>
<keyword evidence="3 8" id="KW-0210">Decarboxylase</keyword>
<dbReference type="HOGENOM" id="CLU_039329_2_0_1"/>
<dbReference type="GO" id="GO:0005829">
    <property type="term" value="C:cytosol"/>
    <property type="evidence" value="ECO:0007669"/>
    <property type="project" value="TreeGrafter"/>
</dbReference>
<feature type="domain" description="Amidohydrolase-related" evidence="10">
    <location>
        <begin position="8"/>
        <end position="337"/>
    </location>
</feature>
<keyword evidence="12" id="KW-1185">Reference proteome</keyword>
<evidence type="ECO:0000259" key="10">
    <source>
        <dbReference type="Pfam" id="PF04909"/>
    </source>
</evidence>
<gene>
    <name evidence="11" type="ORF">Z519_05926</name>
</gene>
<dbReference type="GO" id="GO:0016787">
    <property type="term" value="F:hydrolase activity"/>
    <property type="evidence" value="ECO:0007669"/>
    <property type="project" value="InterPro"/>
</dbReference>
<dbReference type="PANTHER" id="PTHR21240">
    <property type="entry name" value="2-AMINO-3-CARBOXYLMUCONATE-6-SEMIALDEHYDE DECARBOXYLASE"/>
    <property type="match status" value="1"/>
</dbReference>
<organism evidence="11 12">
    <name type="scientific">Cladophialophora bantiana (strain ATCC 10958 / CBS 173.52 / CDC B-1940 / NIH 8579)</name>
    <name type="common">Xylohypha bantiana</name>
    <dbReference type="NCBI Taxonomy" id="1442370"/>
    <lineage>
        <taxon>Eukaryota</taxon>
        <taxon>Fungi</taxon>
        <taxon>Dikarya</taxon>
        <taxon>Ascomycota</taxon>
        <taxon>Pezizomycotina</taxon>
        <taxon>Eurotiomycetes</taxon>
        <taxon>Chaetothyriomycetidae</taxon>
        <taxon>Chaetothyriales</taxon>
        <taxon>Herpotrichiellaceae</taxon>
        <taxon>Cladophialophora</taxon>
    </lineage>
</organism>
<feature type="compositionally biased region" description="Polar residues" evidence="9">
    <location>
        <begin position="340"/>
        <end position="353"/>
    </location>
</feature>
<dbReference type="InterPro" id="IPR006680">
    <property type="entry name" value="Amidohydro-rel"/>
</dbReference>
<dbReference type="GO" id="GO:0046872">
    <property type="term" value="F:metal ion binding"/>
    <property type="evidence" value="ECO:0007669"/>
    <property type="project" value="UniProtKB-KW"/>
</dbReference>
<comment type="similarity">
    <text evidence="1">Belongs to the metallo-dependent hydrolases superfamily. ACMSD family.</text>
</comment>
<dbReference type="SUPFAM" id="SSF51556">
    <property type="entry name" value="Metallo-dependent hydrolases"/>
    <property type="match status" value="1"/>
</dbReference>
<keyword evidence="5 8" id="KW-0456">Lyase</keyword>
<evidence type="ECO:0000256" key="7">
    <source>
        <dbReference type="ARBA" id="ARBA00038889"/>
    </source>
</evidence>
<evidence type="ECO:0000256" key="2">
    <source>
        <dbReference type="ARBA" id="ARBA00022723"/>
    </source>
</evidence>
<dbReference type="VEuPathDB" id="FungiDB:Z519_05926"/>
<evidence type="ECO:0000256" key="5">
    <source>
        <dbReference type="ARBA" id="ARBA00023239"/>
    </source>
</evidence>
<dbReference type="Proteomes" id="UP000053789">
    <property type="component" value="Unassembled WGS sequence"/>
</dbReference>
<dbReference type="Pfam" id="PF04909">
    <property type="entry name" value="Amidohydro_2"/>
    <property type="match status" value="1"/>
</dbReference>
<keyword evidence="4" id="KW-0862">Zinc</keyword>
<dbReference type="EMBL" id="KN846987">
    <property type="protein sequence ID" value="KIW93321.1"/>
    <property type="molecule type" value="Genomic_DNA"/>
</dbReference>
<protein>
    <recommendedName>
        <fullName evidence="7">6-methylsalicylate decarboxylase</fullName>
        <ecNumber evidence="7">4.1.1.52</ecNumber>
    </recommendedName>
</protein>
<evidence type="ECO:0000256" key="4">
    <source>
        <dbReference type="ARBA" id="ARBA00022833"/>
    </source>
</evidence>
<evidence type="ECO:0000256" key="8">
    <source>
        <dbReference type="RuleBase" id="RU366045"/>
    </source>
</evidence>
<proteinExistence type="inferred from homology"/>
<dbReference type="OrthoDB" id="2832284at2759"/>
<name>A0A0D2ETV2_CLAB1</name>
<comment type="catalytic activity">
    <reaction evidence="6">
        <text>6-methylsalicylate + H(+) = 3-methylphenol + CO2</text>
        <dbReference type="Rhea" id="RHEA:23112"/>
        <dbReference type="ChEBI" id="CHEBI:15378"/>
        <dbReference type="ChEBI" id="CHEBI:16526"/>
        <dbReference type="ChEBI" id="CHEBI:17231"/>
        <dbReference type="ChEBI" id="CHEBI:36658"/>
        <dbReference type="EC" id="4.1.1.52"/>
    </reaction>
    <physiologicalReaction direction="left-to-right" evidence="6">
        <dbReference type="Rhea" id="RHEA:23113"/>
    </physiologicalReaction>
</comment>
<dbReference type="RefSeq" id="XP_016619990.1">
    <property type="nucleotide sequence ID" value="XM_016763666.1"/>
</dbReference>